<accession>A0A1M6F7Q8</accession>
<dbReference type="Proteomes" id="UP000184488">
    <property type="component" value="Unassembled WGS sequence"/>
</dbReference>
<evidence type="ECO:0000256" key="1">
    <source>
        <dbReference type="SAM" id="SignalP"/>
    </source>
</evidence>
<dbReference type="STRING" id="415425.SAMN05444363_2181"/>
<dbReference type="GO" id="GO:0009166">
    <property type="term" value="P:nucleotide catabolic process"/>
    <property type="evidence" value="ECO:0007669"/>
    <property type="project" value="InterPro"/>
</dbReference>
<evidence type="ECO:0000313" key="3">
    <source>
        <dbReference type="EMBL" id="SHI93784.1"/>
    </source>
</evidence>
<dbReference type="InterPro" id="IPR036907">
    <property type="entry name" value="5'-Nucleotdase_C_sf"/>
</dbReference>
<gene>
    <name evidence="3" type="ORF">SAMN05444363_2181</name>
</gene>
<dbReference type="OrthoDB" id="4762412at2"/>
<feature type="signal peptide" evidence="1">
    <location>
        <begin position="1"/>
        <end position="28"/>
    </location>
</feature>
<dbReference type="GO" id="GO:0030288">
    <property type="term" value="C:outer membrane-bounded periplasmic space"/>
    <property type="evidence" value="ECO:0007669"/>
    <property type="project" value="TreeGrafter"/>
</dbReference>
<dbReference type="Gene3D" id="3.90.780.10">
    <property type="entry name" value="5'-Nucleotidase, C-terminal domain"/>
    <property type="match status" value="1"/>
</dbReference>
<dbReference type="GO" id="GO:0016787">
    <property type="term" value="F:hydrolase activity"/>
    <property type="evidence" value="ECO:0007669"/>
    <property type="project" value="InterPro"/>
</dbReference>
<protein>
    <submittedName>
        <fullName evidence="3">5'-nucleotidase, C-terminal domain</fullName>
    </submittedName>
</protein>
<organism evidence="3 4">
    <name type="scientific">Flavobacterium terrae</name>
    <dbReference type="NCBI Taxonomy" id="415425"/>
    <lineage>
        <taxon>Bacteria</taxon>
        <taxon>Pseudomonadati</taxon>
        <taxon>Bacteroidota</taxon>
        <taxon>Flavobacteriia</taxon>
        <taxon>Flavobacteriales</taxon>
        <taxon>Flavobacteriaceae</taxon>
        <taxon>Flavobacterium</taxon>
    </lineage>
</organism>
<feature type="chain" id="PRO_5012770833" evidence="1">
    <location>
        <begin position="29"/>
        <end position="260"/>
    </location>
</feature>
<dbReference type="InterPro" id="IPR006179">
    <property type="entry name" value="5_nucleotidase/apyrase"/>
</dbReference>
<dbReference type="PANTHER" id="PTHR11575:SF24">
    <property type="entry name" value="5'-NUCLEOTIDASE"/>
    <property type="match status" value="1"/>
</dbReference>
<dbReference type="Pfam" id="PF02872">
    <property type="entry name" value="5_nucleotid_C"/>
    <property type="match status" value="1"/>
</dbReference>
<feature type="domain" description="5'-Nucleotidase C-terminal" evidence="2">
    <location>
        <begin position="86"/>
        <end position="222"/>
    </location>
</feature>
<dbReference type="RefSeq" id="WP_073311265.1">
    <property type="nucleotide sequence ID" value="NZ_FQZI01000003.1"/>
</dbReference>
<evidence type="ECO:0000259" key="2">
    <source>
        <dbReference type="Pfam" id="PF02872"/>
    </source>
</evidence>
<proteinExistence type="predicted"/>
<reference evidence="4" key="1">
    <citation type="submission" date="2016-11" db="EMBL/GenBank/DDBJ databases">
        <authorList>
            <person name="Varghese N."/>
            <person name="Submissions S."/>
        </authorList>
    </citation>
    <scope>NUCLEOTIDE SEQUENCE [LARGE SCALE GENOMIC DNA]</scope>
    <source>
        <strain evidence="4">DSM 18829</strain>
    </source>
</reference>
<evidence type="ECO:0000313" key="4">
    <source>
        <dbReference type="Proteomes" id="UP000184488"/>
    </source>
</evidence>
<dbReference type="InterPro" id="IPR008334">
    <property type="entry name" value="5'-Nucleotdase_C"/>
</dbReference>
<sequence length="260" mass="29268">MVNVKKSVTVLKHFVLILTLSLMGYECAAQTVVTIIEGKQINVNENYPTKQEYEALVSPYRDKINKDLDAVLAICPETLDKSKGQWQSNIGNMLASVVLEKGNPVFNKRENKNIDLCILNHGGIRAIMPQGNVSARTAFEIQPFENSAIVVGIKGEQIAEFADYFVKEKKPHPTAGISFTITVDNKVKDIKVNNEPLVLDKVYYVVTSDYLANGGDKMDFFKKNVSSTILDYKLRNMLIDYMKDVDTIKVNNEVRINQEK</sequence>
<dbReference type="PRINTS" id="PR01607">
    <property type="entry name" value="APYRASEFAMLY"/>
</dbReference>
<dbReference type="EMBL" id="FQZI01000003">
    <property type="protein sequence ID" value="SHI93784.1"/>
    <property type="molecule type" value="Genomic_DNA"/>
</dbReference>
<keyword evidence="4" id="KW-1185">Reference proteome</keyword>
<dbReference type="AlphaFoldDB" id="A0A1M6F7Q8"/>
<dbReference type="PANTHER" id="PTHR11575">
    <property type="entry name" value="5'-NUCLEOTIDASE-RELATED"/>
    <property type="match status" value="1"/>
</dbReference>
<keyword evidence="1" id="KW-0732">Signal</keyword>
<dbReference type="SUPFAM" id="SSF55816">
    <property type="entry name" value="5'-nucleotidase (syn. UDP-sugar hydrolase), C-terminal domain"/>
    <property type="match status" value="1"/>
</dbReference>
<name>A0A1M6F7Q8_9FLAO</name>